<geneLocation type="plasmid" evidence="1 2">
    <name>p1</name>
</geneLocation>
<accession>A0ACD1BH35</accession>
<organism evidence="1 2">
    <name type="scientific">Candidatus Sarcina troglodytae</name>
    <dbReference type="NCBI Taxonomy" id="2726954"/>
    <lineage>
        <taxon>Bacteria</taxon>
        <taxon>Bacillati</taxon>
        <taxon>Bacillota</taxon>
        <taxon>Clostridia</taxon>
        <taxon>Eubacteriales</taxon>
        <taxon>Clostridiaceae</taxon>
        <taxon>Sarcina</taxon>
    </lineage>
</organism>
<name>A0ACD1BH35_9CLOT</name>
<evidence type="ECO:0000313" key="2">
    <source>
        <dbReference type="Proteomes" id="UP000594603"/>
    </source>
</evidence>
<keyword evidence="2" id="KW-1185">Reference proteome</keyword>
<proteinExistence type="predicted"/>
<protein>
    <submittedName>
        <fullName evidence="1">VanZ family protein</fullName>
    </submittedName>
</protein>
<evidence type="ECO:0000313" key="1">
    <source>
        <dbReference type="EMBL" id="QPJ86653.1"/>
    </source>
</evidence>
<keyword evidence="1" id="KW-0614">Plasmid</keyword>
<reference evidence="1" key="1">
    <citation type="submission" date="2020-04" db="EMBL/GenBank/DDBJ databases">
        <title>A novel bacterium ('Candidatus Sarcina troglodytae' sp. nov.) linked to a protracted, uniformly lethal epizootic among sanctuary western chimpanzees (Pan troglodytes verus) in Sierra Leone.</title>
        <authorList>
            <person name="Owens L.A."/>
            <person name="Colitti B."/>
            <person name="Hirji I."/>
            <person name="Pizaro A."/>
            <person name="Jaffe J.E."/>
            <person name="Moittie S."/>
            <person name="Bishop-Lilly K.A."/>
            <person name="Estrella L.A."/>
            <person name="Voegtly L.J."/>
            <person name="Kuhn J.H."/>
            <person name="Suen G."/>
            <person name="Deblois C.L."/>
            <person name="Dunn C."/>
            <person name="Juan-Salles C."/>
            <person name="Goldberg T.L."/>
        </authorList>
    </citation>
    <scope>NUCLEOTIDE SEQUENCE</scope>
    <source>
        <strain evidence="1">JB2</strain>
    </source>
</reference>
<dbReference type="Proteomes" id="UP000594603">
    <property type="component" value="Plasmid p1"/>
</dbReference>
<dbReference type="EMBL" id="CP051755">
    <property type="protein sequence ID" value="QPJ86653.1"/>
    <property type="molecule type" value="Genomic_DNA"/>
</dbReference>
<gene>
    <name evidence="1" type="ORF">HH195_11845</name>
</gene>
<sequence length="189" mass="21621">MLNFSDALLLIIPIYILLLIWGIIKKYSISKHILLFGMGVYITLVIAITLFPLPTSIEFIQLMRLDNISTNNLIPFKSIYNLIKLNTVNVILKNILGNILLLVPLGFIIPLMQKKFTNIKSIFISSLIFSLIIESMQFIISIILGYNYKVVDIDDIILNIMGGIIGYILYKLVCIIFELNDKKIRQKNL</sequence>